<dbReference type="RefSeq" id="WP_247344979.1">
    <property type="nucleotide sequence ID" value="NZ_CP095550.1"/>
</dbReference>
<dbReference type="HAMAP" id="MF_00376">
    <property type="entry name" value="Dephospho_CoA_kinase"/>
    <property type="match status" value="1"/>
</dbReference>
<dbReference type="PANTHER" id="PTHR10695:SF46">
    <property type="entry name" value="BIFUNCTIONAL COENZYME A SYNTHASE-RELATED"/>
    <property type="match status" value="1"/>
</dbReference>
<comment type="caution">
    <text evidence="5">The sequence shown here is derived from an EMBL/GenBank/DDBJ whole genome shotgun (WGS) entry which is preliminary data.</text>
</comment>
<dbReference type="EMBL" id="JBHUIK010000002">
    <property type="protein sequence ID" value="MFD2213698.1"/>
    <property type="molecule type" value="Genomic_DNA"/>
</dbReference>
<evidence type="ECO:0000256" key="4">
    <source>
        <dbReference type="NCBIfam" id="TIGR00152"/>
    </source>
</evidence>
<dbReference type="Gene3D" id="3.40.50.300">
    <property type="entry name" value="P-loop containing nucleotide triphosphate hydrolases"/>
    <property type="match status" value="1"/>
</dbReference>
<dbReference type="GO" id="GO:0004140">
    <property type="term" value="F:dephospho-CoA kinase activity"/>
    <property type="evidence" value="ECO:0007669"/>
    <property type="project" value="UniProtKB-EC"/>
</dbReference>
<dbReference type="Proteomes" id="UP001597318">
    <property type="component" value="Unassembled WGS sequence"/>
</dbReference>
<reference evidence="6" key="1">
    <citation type="journal article" date="2019" name="Int. J. Syst. Evol. Microbiol.">
        <title>The Global Catalogue of Microorganisms (GCM) 10K type strain sequencing project: providing services to taxonomists for standard genome sequencing and annotation.</title>
        <authorList>
            <consortium name="The Broad Institute Genomics Platform"/>
            <consortium name="The Broad Institute Genome Sequencing Center for Infectious Disease"/>
            <person name="Wu L."/>
            <person name="Ma J."/>
        </authorList>
    </citation>
    <scope>NUCLEOTIDE SEQUENCE [LARGE SCALE GENOMIC DNA]</scope>
    <source>
        <strain evidence="6">CGMCC 1.15474</strain>
    </source>
</reference>
<evidence type="ECO:0000256" key="3">
    <source>
        <dbReference type="HAMAP-Rule" id="MF_00376"/>
    </source>
</evidence>
<comment type="subcellular location">
    <subcellularLocation>
        <location evidence="3">Cytoplasm</location>
    </subcellularLocation>
</comment>
<evidence type="ECO:0000313" key="5">
    <source>
        <dbReference type="EMBL" id="MFD2213698.1"/>
    </source>
</evidence>
<keyword evidence="1 3" id="KW-0547">Nucleotide-binding</keyword>
<proteinExistence type="inferred from homology"/>
<keyword evidence="3 5" id="KW-0418">Kinase</keyword>
<feature type="binding site" evidence="3">
    <location>
        <begin position="12"/>
        <end position="17"/>
    </location>
    <ligand>
        <name>ATP</name>
        <dbReference type="ChEBI" id="CHEBI:30616"/>
    </ligand>
</feature>
<keyword evidence="3" id="KW-0963">Cytoplasm</keyword>
<keyword evidence="2 3" id="KW-0067">ATP-binding</keyword>
<gene>
    <name evidence="3 5" type="primary">coaE</name>
    <name evidence="5" type="ORF">ACFSKK_08415</name>
</gene>
<dbReference type="Pfam" id="PF01121">
    <property type="entry name" value="CoaE"/>
    <property type="match status" value="1"/>
</dbReference>
<sequence>MTVVIGLTGGIASGKSTVSNMLKNLGIRVVDADQISREVVEVGKPAYQQILSVFGDEILHQDKTINREKLGAIIFGDHSKREQLNKIVHPAVRKEMLNGVEEEKAKNSKAVVLDIPLLFESKLTHMVDKTILVYVDEKTQLKRLMKRNGYTEKEAKMRIESQLPLHTKKDLSDEIIDNNGAIEQTEKQLHEILKKLI</sequence>
<protein>
    <recommendedName>
        <fullName evidence="3 4">Dephospho-CoA kinase</fullName>
        <ecNumber evidence="3 4">2.7.1.24</ecNumber>
    </recommendedName>
    <alternativeName>
        <fullName evidence="3">Dephosphocoenzyme A kinase</fullName>
    </alternativeName>
</protein>
<evidence type="ECO:0000313" key="6">
    <source>
        <dbReference type="Proteomes" id="UP001597318"/>
    </source>
</evidence>
<keyword evidence="6" id="KW-1185">Reference proteome</keyword>
<dbReference type="InterPro" id="IPR001977">
    <property type="entry name" value="Depp_CoAkinase"/>
</dbReference>
<dbReference type="PANTHER" id="PTHR10695">
    <property type="entry name" value="DEPHOSPHO-COA KINASE-RELATED"/>
    <property type="match status" value="1"/>
</dbReference>
<dbReference type="CDD" id="cd02022">
    <property type="entry name" value="DPCK"/>
    <property type="match status" value="1"/>
</dbReference>
<evidence type="ECO:0000256" key="1">
    <source>
        <dbReference type="ARBA" id="ARBA00022741"/>
    </source>
</evidence>
<keyword evidence="3 5" id="KW-0808">Transferase</keyword>
<accession>A0ABW5BXZ3</accession>
<dbReference type="NCBIfam" id="TIGR00152">
    <property type="entry name" value="dephospho-CoA kinase"/>
    <property type="match status" value="1"/>
</dbReference>
<organism evidence="5 6">
    <name type="scientific">Metabacillus endolithicus</name>
    <dbReference type="NCBI Taxonomy" id="1535204"/>
    <lineage>
        <taxon>Bacteria</taxon>
        <taxon>Bacillati</taxon>
        <taxon>Bacillota</taxon>
        <taxon>Bacilli</taxon>
        <taxon>Bacillales</taxon>
        <taxon>Bacillaceae</taxon>
        <taxon>Metabacillus</taxon>
    </lineage>
</organism>
<evidence type="ECO:0000256" key="2">
    <source>
        <dbReference type="ARBA" id="ARBA00022840"/>
    </source>
</evidence>
<keyword evidence="3" id="KW-0173">Coenzyme A biosynthesis</keyword>
<dbReference type="SUPFAM" id="SSF52540">
    <property type="entry name" value="P-loop containing nucleoside triphosphate hydrolases"/>
    <property type="match status" value="1"/>
</dbReference>
<comment type="function">
    <text evidence="3">Catalyzes the phosphorylation of the 3'-hydroxyl group of dephosphocoenzyme A to form coenzyme A.</text>
</comment>
<dbReference type="EC" id="2.7.1.24" evidence="3 4"/>
<comment type="similarity">
    <text evidence="3">Belongs to the CoaE family.</text>
</comment>
<name>A0ABW5BXZ3_9BACI</name>
<dbReference type="PROSITE" id="PS51219">
    <property type="entry name" value="DPCK"/>
    <property type="match status" value="1"/>
</dbReference>
<comment type="pathway">
    <text evidence="3">Cofactor biosynthesis; coenzyme A biosynthesis; CoA from (R)-pantothenate: step 5/5.</text>
</comment>
<comment type="catalytic activity">
    <reaction evidence="3">
        <text>3'-dephospho-CoA + ATP = ADP + CoA + H(+)</text>
        <dbReference type="Rhea" id="RHEA:18245"/>
        <dbReference type="ChEBI" id="CHEBI:15378"/>
        <dbReference type="ChEBI" id="CHEBI:30616"/>
        <dbReference type="ChEBI" id="CHEBI:57287"/>
        <dbReference type="ChEBI" id="CHEBI:57328"/>
        <dbReference type="ChEBI" id="CHEBI:456216"/>
        <dbReference type="EC" id="2.7.1.24"/>
    </reaction>
</comment>
<dbReference type="InterPro" id="IPR027417">
    <property type="entry name" value="P-loop_NTPase"/>
</dbReference>